<gene>
    <name evidence="1" type="ORF">MSPICULIGERA_LOCUS25922</name>
</gene>
<dbReference type="InterPro" id="IPR042089">
    <property type="entry name" value="Peptidase_M13_dom_2"/>
</dbReference>
<dbReference type="AlphaFoldDB" id="A0AA36DJZ5"/>
<accession>A0AA36DJZ5</accession>
<keyword evidence="2" id="KW-1185">Reference proteome</keyword>
<feature type="non-terminal residue" evidence="1">
    <location>
        <position position="1"/>
    </location>
</feature>
<dbReference type="Gene3D" id="1.10.1380.10">
    <property type="entry name" value="Neutral endopeptidase , domain2"/>
    <property type="match status" value="1"/>
</dbReference>
<sequence length="124" mass="14393">MMAEAFGEPDTEHLAAARQKSADRYGEFLEKLDEIRPLGNDTYVSLNLTDAEELLPNLHFRTFIKNRFATRELPQAIWFQHFDFFTKVDELIGEYPKEAIEAVVASFVLGRIHEIGEKYEEINK</sequence>
<evidence type="ECO:0000313" key="2">
    <source>
        <dbReference type="Proteomes" id="UP001177023"/>
    </source>
</evidence>
<dbReference type="Proteomes" id="UP001177023">
    <property type="component" value="Unassembled WGS sequence"/>
</dbReference>
<name>A0AA36DJZ5_9BILA</name>
<organism evidence="1 2">
    <name type="scientific">Mesorhabditis spiculigera</name>
    <dbReference type="NCBI Taxonomy" id="96644"/>
    <lineage>
        <taxon>Eukaryota</taxon>
        <taxon>Metazoa</taxon>
        <taxon>Ecdysozoa</taxon>
        <taxon>Nematoda</taxon>
        <taxon>Chromadorea</taxon>
        <taxon>Rhabditida</taxon>
        <taxon>Rhabditina</taxon>
        <taxon>Rhabditomorpha</taxon>
        <taxon>Rhabditoidea</taxon>
        <taxon>Rhabditidae</taxon>
        <taxon>Mesorhabditinae</taxon>
        <taxon>Mesorhabditis</taxon>
    </lineage>
</organism>
<proteinExistence type="predicted"/>
<evidence type="ECO:0000313" key="1">
    <source>
        <dbReference type="EMBL" id="CAJ0587969.1"/>
    </source>
</evidence>
<dbReference type="EMBL" id="CATQJA010002745">
    <property type="protein sequence ID" value="CAJ0587969.1"/>
    <property type="molecule type" value="Genomic_DNA"/>
</dbReference>
<reference evidence="1" key="1">
    <citation type="submission" date="2023-06" db="EMBL/GenBank/DDBJ databases">
        <authorList>
            <person name="Delattre M."/>
        </authorList>
    </citation>
    <scope>NUCLEOTIDE SEQUENCE</scope>
    <source>
        <strain evidence="1">AF72</strain>
    </source>
</reference>
<protein>
    <submittedName>
        <fullName evidence="1">Uncharacterized protein</fullName>
    </submittedName>
</protein>
<comment type="caution">
    <text evidence="1">The sequence shown here is derived from an EMBL/GenBank/DDBJ whole genome shotgun (WGS) entry which is preliminary data.</text>
</comment>